<feature type="compositionally biased region" description="Low complexity" evidence="2">
    <location>
        <begin position="13"/>
        <end position="22"/>
    </location>
</feature>
<gene>
    <name evidence="3" type="ORF">CC85DRAFT_283812</name>
</gene>
<feature type="compositionally biased region" description="Acidic residues" evidence="2">
    <location>
        <begin position="39"/>
        <end position="53"/>
    </location>
</feature>
<name>A0A0J0XT87_9TREE</name>
<dbReference type="PANTHER" id="PTHR12794:SF0">
    <property type="entry name" value="GEM-ASSOCIATED PROTEIN 2"/>
    <property type="match status" value="1"/>
</dbReference>
<proteinExistence type="inferred from homology"/>
<dbReference type="Gene3D" id="1.20.58.1070">
    <property type="match status" value="1"/>
</dbReference>
<dbReference type="GO" id="GO:0032797">
    <property type="term" value="C:SMN complex"/>
    <property type="evidence" value="ECO:0007669"/>
    <property type="project" value="TreeGrafter"/>
</dbReference>
<comment type="similarity">
    <text evidence="1">Belongs to the gemin-2 family.</text>
</comment>
<evidence type="ECO:0000256" key="2">
    <source>
        <dbReference type="SAM" id="MobiDB-lite"/>
    </source>
</evidence>
<dbReference type="GO" id="GO:0000387">
    <property type="term" value="P:spliceosomal snRNP assembly"/>
    <property type="evidence" value="ECO:0007669"/>
    <property type="project" value="InterPro"/>
</dbReference>
<keyword evidence="4" id="KW-1185">Reference proteome</keyword>
<accession>A0A0J0XT87</accession>
<reference evidence="3 4" key="1">
    <citation type="submission" date="2015-03" db="EMBL/GenBank/DDBJ databases">
        <title>Genomics and transcriptomics of the oil-accumulating basidiomycete yeast T. oleaginosus allow insights into substrate utilization and the diverse evolutionary trajectories of mating systems in fungi.</title>
        <authorList>
            <consortium name="DOE Joint Genome Institute"/>
            <person name="Kourist R."/>
            <person name="Kracht O."/>
            <person name="Bracharz F."/>
            <person name="Lipzen A."/>
            <person name="Nolan M."/>
            <person name="Ohm R."/>
            <person name="Grigoriev I."/>
            <person name="Sun S."/>
            <person name="Heitman J."/>
            <person name="Bruck T."/>
            <person name="Nowrousian M."/>
        </authorList>
    </citation>
    <scope>NUCLEOTIDE SEQUENCE [LARGE SCALE GENOMIC DNA]</scope>
    <source>
        <strain evidence="3 4">IBC0246</strain>
    </source>
</reference>
<protein>
    <submittedName>
        <fullName evidence="3">Uncharacterized protein</fullName>
    </submittedName>
</protein>
<feature type="region of interest" description="Disordered" evidence="2">
    <location>
        <begin position="1"/>
        <end position="60"/>
    </location>
</feature>
<sequence length="401" mass="43734">MARPGQKRNRTMAALAQEAAGQQEEEAFNASVTGIQVDLGDEEEEDEGDEADDGMVQGKKSGQALPIAVLPDDFDGEPEDGATYLALANRANESLPFYKRVDVPDHLRPAVGPVAPPSPPTGRHPALPRESWEVLFAVHFAGYRAHLEASWPEETLPYPSEYPPLPSAGEMIPWLEFINGVGGEDDMVLDEEEAINEAPPAPVPREPRISVLQRLNSTTSVRVLKHLNRATKTALQRLEEEDLDDDPFPPAHARWAFALLAKLDRHLPGDDTAVLRDFARTLAAAAAWRWGAAVKRGQLTAVPVKVGFYGQGGEEGAPVLGEMNGPGRVGYAVGARWKVVRDGRARSEATPRPETKEAGHEDGLDECLARCWMCAHAIVAGWAQWDLVDDFADAFRGVPRE</sequence>
<evidence type="ECO:0000256" key="1">
    <source>
        <dbReference type="ARBA" id="ARBA00025758"/>
    </source>
</evidence>
<dbReference type="InterPro" id="IPR035426">
    <property type="entry name" value="Gemin2/Brr1"/>
</dbReference>
<dbReference type="GeneID" id="28983116"/>
<feature type="compositionally biased region" description="Basic residues" evidence="2">
    <location>
        <begin position="1"/>
        <end position="10"/>
    </location>
</feature>
<dbReference type="PANTHER" id="PTHR12794">
    <property type="entry name" value="GEMIN2"/>
    <property type="match status" value="1"/>
</dbReference>
<dbReference type="EMBL" id="KQ087188">
    <property type="protein sequence ID" value="KLT44301.1"/>
    <property type="molecule type" value="Genomic_DNA"/>
</dbReference>
<evidence type="ECO:0000313" key="3">
    <source>
        <dbReference type="EMBL" id="KLT44301.1"/>
    </source>
</evidence>
<organism evidence="3 4">
    <name type="scientific">Cutaneotrichosporon oleaginosum</name>
    <dbReference type="NCBI Taxonomy" id="879819"/>
    <lineage>
        <taxon>Eukaryota</taxon>
        <taxon>Fungi</taxon>
        <taxon>Dikarya</taxon>
        <taxon>Basidiomycota</taxon>
        <taxon>Agaricomycotina</taxon>
        <taxon>Tremellomycetes</taxon>
        <taxon>Trichosporonales</taxon>
        <taxon>Trichosporonaceae</taxon>
        <taxon>Cutaneotrichosporon</taxon>
    </lineage>
</organism>
<dbReference type="GO" id="GO:0005634">
    <property type="term" value="C:nucleus"/>
    <property type="evidence" value="ECO:0007669"/>
    <property type="project" value="TreeGrafter"/>
</dbReference>
<evidence type="ECO:0000313" key="4">
    <source>
        <dbReference type="Proteomes" id="UP000053611"/>
    </source>
</evidence>
<dbReference type="Proteomes" id="UP000053611">
    <property type="component" value="Unassembled WGS sequence"/>
</dbReference>
<dbReference type="Pfam" id="PF04938">
    <property type="entry name" value="SIP1"/>
    <property type="match status" value="1"/>
</dbReference>
<dbReference type="AlphaFoldDB" id="A0A0J0XT87"/>
<dbReference type="OrthoDB" id="428895at2759"/>
<dbReference type="RefSeq" id="XP_018280792.1">
    <property type="nucleotide sequence ID" value="XM_018422513.1"/>
</dbReference>